<sequence length="229" mass="25807">MSNEEVLASVLFSRDAGDYDDLRRRLIPCFDDFYGTALKLVLEWQALPTIDVLDVGAGTGMFSAIVQSKCSIGRLCLLDGSAAMLEQARHRFPTNEHVEYRVADMANADFGNEWDLVVSALAIHHLADNEKRDVYRRIRRALKPGGLFINAEQVAGPNTNADERYSRIWLEQVRQLGVSEQEVDKARDRMSYDKCASVSSQLQWLTDAGFSDVDCSFKSWRFAVFSARA</sequence>
<dbReference type="Pfam" id="PF13649">
    <property type="entry name" value="Methyltransf_25"/>
    <property type="match status" value="1"/>
</dbReference>
<evidence type="ECO:0000256" key="1">
    <source>
        <dbReference type="ARBA" id="ARBA00022679"/>
    </source>
</evidence>
<dbReference type="InterPro" id="IPR029063">
    <property type="entry name" value="SAM-dependent_MTases_sf"/>
</dbReference>
<dbReference type="Gene3D" id="3.40.50.150">
    <property type="entry name" value="Vaccinia Virus protein VP39"/>
    <property type="match status" value="1"/>
</dbReference>
<dbReference type="Proteomes" id="UP001277561">
    <property type="component" value="Unassembled WGS sequence"/>
</dbReference>
<gene>
    <name evidence="3" type="ORF">RMS29_21590</name>
</gene>
<dbReference type="SUPFAM" id="SSF53335">
    <property type="entry name" value="S-adenosyl-L-methionine-dependent methyltransferases"/>
    <property type="match status" value="1"/>
</dbReference>
<name>A0ABU4W2S8_9HYPH</name>
<dbReference type="GO" id="GO:0008168">
    <property type="term" value="F:methyltransferase activity"/>
    <property type="evidence" value="ECO:0007669"/>
    <property type="project" value="UniProtKB-KW"/>
</dbReference>
<accession>A0ABU4W2S8</accession>
<keyword evidence="1 3" id="KW-0808">Transferase</keyword>
<feature type="domain" description="Methyltransferase" evidence="2">
    <location>
        <begin position="52"/>
        <end position="146"/>
    </location>
</feature>
<proteinExistence type="predicted"/>
<comment type="caution">
    <text evidence="3">The sequence shown here is derived from an EMBL/GenBank/DDBJ whole genome shotgun (WGS) entry which is preliminary data.</text>
</comment>
<protein>
    <submittedName>
        <fullName evidence="3">Class I SAM-dependent methyltransferase</fullName>
        <ecNumber evidence="3">2.1.-.-</ecNumber>
    </submittedName>
</protein>
<dbReference type="CDD" id="cd02440">
    <property type="entry name" value="AdoMet_MTases"/>
    <property type="match status" value="1"/>
</dbReference>
<dbReference type="RefSeq" id="WP_320188406.1">
    <property type="nucleotide sequence ID" value="NZ_CP192768.1"/>
</dbReference>
<dbReference type="GO" id="GO:0032259">
    <property type="term" value="P:methylation"/>
    <property type="evidence" value="ECO:0007669"/>
    <property type="project" value="UniProtKB-KW"/>
</dbReference>
<evidence type="ECO:0000313" key="4">
    <source>
        <dbReference type="Proteomes" id="UP001277561"/>
    </source>
</evidence>
<organism evidence="3 4">
    <name type="scientific">Agrobacterium rosae</name>
    <dbReference type="NCBI Taxonomy" id="1972867"/>
    <lineage>
        <taxon>Bacteria</taxon>
        <taxon>Pseudomonadati</taxon>
        <taxon>Pseudomonadota</taxon>
        <taxon>Alphaproteobacteria</taxon>
        <taxon>Hyphomicrobiales</taxon>
        <taxon>Rhizobiaceae</taxon>
        <taxon>Rhizobium/Agrobacterium group</taxon>
        <taxon>Agrobacterium</taxon>
    </lineage>
</organism>
<dbReference type="PANTHER" id="PTHR43861">
    <property type="entry name" value="TRANS-ACONITATE 2-METHYLTRANSFERASE-RELATED"/>
    <property type="match status" value="1"/>
</dbReference>
<keyword evidence="4" id="KW-1185">Reference proteome</keyword>
<keyword evidence="3" id="KW-0489">Methyltransferase</keyword>
<dbReference type="EC" id="2.1.-.-" evidence="3"/>
<dbReference type="EMBL" id="JAVRAD010000012">
    <property type="protein sequence ID" value="MDX8331811.1"/>
    <property type="molecule type" value="Genomic_DNA"/>
</dbReference>
<reference evidence="3" key="1">
    <citation type="journal article" date="2023" name="Phytobiomes J">
        <title>Deciphering the key players within the bacterial microbiota associated with aerial crown gall tumors on rhododendron: Insights into the gallobiome.</title>
        <authorList>
            <person name="Kuzmanovic N."/>
            <person name="Nesme J."/>
            <person name="Wolf J."/>
            <person name="Neumann-Schaal M."/>
            <person name="Petersen J."/>
            <person name="Fernandez-Gnecco G."/>
            <person name="Sproeer C."/>
            <person name="Bunk B."/>
            <person name="Overmann J."/>
            <person name="Sorensen S.J."/>
            <person name="Idczak E."/>
            <person name="Smalla K."/>
        </authorList>
    </citation>
    <scope>NUCLEOTIDE SEQUENCE [LARGE SCALE GENOMIC DNA]</scope>
    <source>
        <strain evidence="3">Rho-14.1</strain>
    </source>
</reference>
<evidence type="ECO:0000313" key="3">
    <source>
        <dbReference type="EMBL" id="MDX8331811.1"/>
    </source>
</evidence>
<dbReference type="InterPro" id="IPR041698">
    <property type="entry name" value="Methyltransf_25"/>
</dbReference>
<evidence type="ECO:0000259" key="2">
    <source>
        <dbReference type="Pfam" id="PF13649"/>
    </source>
</evidence>